<keyword evidence="1" id="KW-0547">Nucleotide-binding</keyword>
<keyword evidence="5" id="KW-1185">Reference proteome</keyword>
<dbReference type="SUPFAM" id="SSF52540">
    <property type="entry name" value="P-loop containing nucleoside triphosphate hydrolases"/>
    <property type="match status" value="1"/>
</dbReference>
<reference evidence="4" key="1">
    <citation type="submission" date="2020-08" db="EMBL/GenBank/DDBJ databases">
        <title>Genome public.</title>
        <authorList>
            <person name="Liu C."/>
            <person name="Sun Q."/>
        </authorList>
    </citation>
    <scope>NUCLEOTIDE SEQUENCE</scope>
    <source>
        <strain evidence="4">BX15</strain>
    </source>
</reference>
<organism evidence="4 5">
    <name type="scientific">Dysosmobacter segnis</name>
    <dbReference type="NCBI Taxonomy" id="2763042"/>
    <lineage>
        <taxon>Bacteria</taxon>
        <taxon>Bacillati</taxon>
        <taxon>Bacillota</taxon>
        <taxon>Clostridia</taxon>
        <taxon>Eubacteriales</taxon>
        <taxon>Oscillospiraceae</taxon>
        <taxon>Dysosmobacter</taxon>
    </lineage>
</organism>
<dbReference type="InterPro" id="IPR017871">
    <property type="entry name" value="ABC_transporter-like_CS"/>
</dbReference>
<proteinExistence type="predicted"/>
<dbReference type="PROSITE" id="PS00211">
    <property type="entry name" value="ABC_TRANSPORTER_1"/>
    <property type="match status" value="1"/>
</dbReference>
<evidence type="ECO:0000313" key="5">
    <source>
        <dbReference type="Proteomes" id="UP000620327"/>
    </source>
</evidence>
<evidence type="ECO:0000313" key="4">
    <source>
        <dbReference type="EMBL" id="MBC5770964.1"/>
    </source>
</evidence>
<dbReference type="GO" id="GO:0005524">
    <property type="term" value="F:ATP binding"/>
    <property type="evidence" value="ECO:0007669"/>
    <property type="project" value="UniProtKB-KW"/>
</dbReference>
<dbReference type="InterPro" id="IPR003439">
    <property type="entry name" value="ABC_transporter-like_ATP-bd"/>
</dbReference>
<dbReference type="GO" id="GO:0016887">
    <property type="term" value="F:ATP hydrolysis activity"/>
    <property type="evidence" value="ECO:0007669"/>
    <property type="project" value="InterPro"/>
</dbReference>
<dbReference type="PANTHER" id="PTHR24220">
    <property type="entry name" value="IMPORT ATP-BINDING PROTEIN"/>
    <property type="match status" value="1"/>
</dbReference>
<accession>A0A923MK31</accession>
<dbReference type="InterPro" id="IPR015854">
    <property type="entry name" value="ABC_transpr_LolD-like"/>
</dbReference>
<protein>
    <submittedName>
        <fullName evidence="4">ATP-binding cassette domain-containing protein</fullName>
    </submittedName>
</protein>
<evidence type="ECO:0000259" key="3">
    <source>
        <dbReference type="PROSITE" id="PS50893"/>
    </source>
</evidence>
<gene>
    <name evidence="4" type="ORF">H8Z83_11650</name>
</gene>
<dbReference type="Pfam" id="PF00005">
    <property type="entry name" value="ABC_tran"/>
    <property type="match status" value="1"/>
</dbReference>
<sequence>MLLEVQHVRKEFQNRTLALTDASFSVSQGDFVSVIGPSGAGKTTLFRILNGSLRCDGGAILVNGVHFESADRRTRRAIQTTIGTIYQDFALVENATCRQNVLNACLPDMAFLPAVCGFFGKERVAEADALLERVGLADKVHEPVKNLSGGQKQRVAIARALMRHPALLLADEPVASLDPVTGRQILELLRDIQQDQKLTVLMNSHNLELSQEFSSRLIGLNQGTVVLDAPADTPAKEILAAVYHRQEDQP</sequence>
<dbReference type="SMART" id="SM00382">
    <property type="entry name" value="AAA"/>
    <property type="match status" value="1"/>
</dbReference>
<dbReference type="EMBL" id="JACOQI010000011">
    <property type="protein sequence ID" value="MBC5770964.1"/>
    <property type="molecule type" value="Genomic_DNA"/>
</dbReference>
<dbReference type="InterPro" id="IPR003593">
    <property type="entry name" value="AAA+_ATPase"/>
</dbReference>
<dbReference type="InterPro" id="IPR027417">
    <property type="entry name" value="P-loop_NTPase"/>
</dbReference>
<keyword evidence="2 4" id="KW-0067">ATP-binding</keyword>
<name>A0A923MK31_9FIRM</name>
<comment type="caution">
    <text evidence="4">The sequence shown here is derived from an EMBL/GenBank/DDBJ whole genome shotgun (WGS) entry which is preliminary data.</text>
</comment>
<feature type="domain" description="ABC transporter" evidence="3">
    <location>
        <begin position="3"/>
        <end position="247"/>
    </location>
</feature>
<dbReference type="Proteomes" id="UP000620327">
    <property type="component" value="Unassembled WGS sequence"/>
</dbReference>
<evidence type="ECO:0000256" key="2">
    <source>
        <dbReference type="ARBA" id="ARBA00022840"/>
    </source>
</evidence>
<dbReference type="PANTHER" id="PTHR24220:SF659">
    <property type="entry name" value="TRANSPORTER, PUTATIVE-RELATED"/>
    <property type="match status" value="1"/>
</dbReference>
<dbReference type="GO" id="GO:0005886">
    <property type="term" value="C:plasma membrane"/>
    <property type="evidence" value="ECO:0007669"/>
    <property type="project" value="TreeGrafter"/>
</dbReference>
<dbReference type="RefSeq" id="WP_187015193.1">
    <property type="nucleotide sequence ID" value="NZ_JACOQI010000011.1"/>
</dbReference>
<dbReference type="AlphaFoldDB" id="A0A923MK31"/>
<dbReference type="PROSITE" id="PS50893">
    <property type="entry name" value="ABC_TRANSPORTER_2"/>
    <property type="match status" value="1"/>
</dbReference>
<dbReference type="Gene3D" id="3.40.50.300">
    <property type="entry name" value="P-loop containing nucleotide triphosphate hydrolases"/>
    <property type="match status" value="1"/>
</dbReference>
<evidence type="ECO:0000256" key="1">
    <source>
        <dbReference type="ARBA" id="ARBA00022741"/>
    </source>
</evidence>
<dbReference type="GO" id="GO:0022857">
    <property type="term" value="F:transmembrane transporter activity"/>
    <property type="evidence" value="ECO:0007669"/>
    <property type="project" value="TreeGrafter"/>
</dbReference>